<keyword evidence="6" id="KW-0406">Ion transport</keyword>
<dbReference type="Pfam" id="PF02412">
    <property type="entry name" value="TSP_3"/>
    <property type="match status" value="2"/>
</dbReference>
<evidence type="ECO:0000256" key="10">
    <source>
        <dbReference type="PROSITE-ProRule" id="PRU00473"/>
    </source>
</evidence>
<dbReference type="Pfam" id="PF05736">
    <property type="entry name" value="OprF"/>
    <property type="match status" value="1"/>
</dbReference>
<accession>A0A7X0JSA7</accession>
<dbReference type="EMBL" id="JACHHT010000001">
    <property type="protein sequence ID" value="MBB6520436.1"/>
    <property type="molecule type" value="Genomic_DNA"/>
</dbReference>
<dbReference type="GO" id="GO:0015288">
    <property type="term" value="F:porin activity"/>
    <property type="evidence" value="ECO:0007669"/>
    <property type="project" value="UniProtKB-KW"/>
</dbReference>
<dbReference type="PROSITE" id="PS51123">
    <property type="entry name" value="OMPA_2"/>
    <property type="match status" value="1"/>
</dbReference>
<evidence type="ECO:0000313" key="14">
    <source>
        <dbReference type="EMBL" id="MBB6520436.1"/>
    </source>
</evidence>
<dbReference type="GO" id="GO:0005509">
    <property type="term" value="F:calcium ion binding"/>
    <property type="evidence" value="ECO:0007669"/>
    <property type="project" value="InterPro"/>
</dbReference>
<dbReference type="SUPFAM" id="SSF103647">
    <property type="entry name" value="TSP type-3 repeat"/>
    <property type="match status" value="1"/>
</dbReference>
<dbReference type="GO" id="GO:0007155">
    <property type="term" value="P:cell adhesion"/>
    <property type="evidence" value="ECO:0007669"/>
    <property type="project" value="InterPro"/>
</dbReference>
<dbReference type="PANTHER" id="PTHR30329">
    <property type="entry name" value="STATOR ELEMENT OF FLAGELLAR MOTOR COMPLEX"/>
    <property type="match status" value="1"/>
</dbReference>
<evidence type="ECO:0000256" key="11">
    <source>
        <dbReference type="SAM" id="MobiDB-lite"/>
    </source>
</evidence>
<dbReference type="InterPro" id="IPR008722">
    <property type="entry name" value="OprF_membrane_N"/>
</dbReference>
<feature type="region of interest" description="Disordered" evidence="11">
    <location>
        <begin position="334"/>
        <end position="356"/>
    </location>
</feature>
<sequence length="368" mass="39429">MKNFQQHALMVALGVAASVTSVTALADGHSASHKYEAYLGAARQFIDGKRGIDNDTGVVVGLGYVLDENWTIEGVFNGFKADTEVGAVDVDGRHYRLDAVYNLARNGAWQPFLVGGAGDQGFDVEGGNNNRETAINFGGGAKYFLSDEWALRGDLRAIHSLDEEATDYALGLGVAYLMGAKSAPQKLDSDGDTVEDSLDQCPNTPAGVAVDGKGCPLDSDRDGVFDYGDLCPNTPMGTKVDKDGCPEKIAKTVSIELQVNFDTDSSKVKPQYMSELKDVAEFMKQYNKTNVELAGHTDSRGTDVYNQALSKRRADAVAKVLVETFDVEAGRVTSNGYGESRPVADNNTAEGRAANRRVVAEISTETVE</sequence>
<keyword evidence="15" id="KW-1185">Reference proteome</keyword>
<dbReference type="AlphaFoldDB" id="A0A7X0JSA7"/>
<gene>
    <name evidence="14" type="ORF">HNR48_000714</name>
</gene>
<feature type="chain" id="PRO_5031115202" evidence="12">
    <location>
        <begin position="27"/>
        <end position="368"/>
    </location>
</feature>
<evidence type="ECO:0000256" key="9">
    <source>
        <dbReference type="ARBA" id="ARBA00023237"/>
    </source>
</evidence>
<dbReference type="Pfam" id="PF00691">
    <property type="entry name" value="OmpA"/>
    <property type="match status" value="1"/>
</dbReference>
<evidence type="ECO:0000256" key="8">
    <source>
        <dbReference type="ARBA" id="ARBA00023136"/>
    </source>
</evidence>
<dbReference type="PANTHER" id="PTHR30329:SF21">
    <property type="entry name" value="LIPOPROTEIN YIAD-RELATED"/>
    <property type="match status" value="1"/>
</dbReference>
<keyword evidence="8 10" id="KW-0472">Membrane</keyword>
<comment type="subcellular location">
    <subcellularLocation>
        <location evidence="1">Cell outer membrane</location>
        <topology evidence="1">Multi-pass membrane protein</topology>
    </subcellularLocation>
</comment>
<keyword evidence="9" id="KW-0998">Cell outer membrane</keyword>
<dbReference type="InterPro" id="IPR011250">
    <property type="entry name" value="OMP/PagP_B-barrel"/>
</dbReference>
<evidence type="ECO:0000259" key="13">
    <source>
        <dbReference type="PROSITE" id="PS51123"/>
    </source>
</evidence>
<feature type="domain" description="OmpA-like" evidence="13">
    <location>
        <begin position="248"/>
        <end position="366"/>
    </location>
</feature>
<evidence type="ECO:0000256" key="5">
    <source>
        <dbReference type="ARBA" id="ARBA00022729"/>
    </source>
</evidence>
<proteinExistence type="predicted"/>
<dbReference type="InterPro" id="IPR006665">
    <property type="entry name" value="OmpA-like"/>
</dbReference>
<keyword evidence="2" id="KW-0813">Transport</keyword>
<evidence type="ECO:0000256" key="4">
    <source>
        <dbReference type="ARBA" id="ARBA00022692"/>
    </source>
</evidence>
<dbReference type="Proteomes" id="UP000528457">
    <property type="component" value="Unassembled WGS sequence"/>
</dbReference>
<comment type="caution">
    <text evidence="14">The sequence shown here is derived from an EMBL/GenBank/DDBJ whole genome shotgun (WGS) entry which is preliminary data.</text>
</comment>
<feature type="signal peptide" evidence="12">
    <location>
        <begin position="1"/>
        <end position="26"/>
    </location>
</feature>
<dbReference type="InParanoid" id="A0A7X0JSA7"/>
<evidence type="ECO:0000313" key="15">
    <source>
        <dbReference type="Proteomes" id="UP000528457"/>
    </source>
</evidence>
<evidence type="ECO:0000256" key="6">
    <source>
        <dbReference type="ARBA" id="ARBA00023065"/>
    </source>
</evidence>
<keyword evidence="4" id="KW-0812">Transmembrane</keyword>
<dbReference type="SUPFAM" id="SSF103088">
    <property type="entry name" value="OmpA-like"/>
    <property type="match status" value="1"/>
</dbReference>
<dbReference type="InterPro" id="IPR028974">
    <property type="entry name" value="TSP_type-3_rpt"/>
</dbReference>
<dbReference type="Gene3D" id="2.40.160.20">
    <property type="match status" value="1"/>
</dbReference>
<evidence type="ECO:0000256" key="12">
    <source>
        <dbReference type="SAM" id="SignalP"/>
    </source>
</evidence>
<evidence type="ECO:0000256" key="2">
    <source>
        <dbReference type="ARBA" id="ARBA00022448"/>
    </source>
</evidence>
<dbReference type="InterPro" id="IPR003367">
    <property type="entry name" value="Thrombospondin_3-like_rpt"/>
</dbReference>
<evidence type="ECO:0000256" key="7">
    <source>
        <dbReference type="ARBA" id="ARBA00023114"/>
    </source>
</evidence>
<dbReference type="InterPro" id="IPR050330">
    <property type="entry name" value="Bact_OuterMem_StrucFunc"/>
</dbReference>
<reference evidence="14 15" key="1">
    <citation type="submission" date="2020-08" db="EMBL/GenBank/DDBJ databases">
        <title>Genomic Encyclopedia of Type Strains, Phase IV (KMG-IV): sequencing the most valuable type-strain genomes for metagenomic binning, comparative biology and taxonomic classification.</title>
        <authorList>
            <person name="Goeker M."/>
        </authorList>
    </citation>
    <scope>NUCLEOTIDE SEQUENCE [LARGE SCALE GENOMIC DNA]</scope>
    <source>
        <strain evidence="14 15">DSM 22368</strain>
    </source>
</reference>
<dbReference type="InterPro" id="IPR006664">
    <property type="entry name" value="OMP_bac"/>
</dbReference>
<name>A0A7X0JSA7_9GAMM</name>
<dbReference type="CDD" id="cd07185">
    <property type="entry name" value="OmpA_C-like"/>
    <property type="match status" value="1"/>
</dbReference>
<dbReference type="GO" id="GO:0046930">
    <property type="term" value="C:pore complex"/>
    <property type="evidence" value="ECO:0007669"/>
    <property type="project" value="UniProtKB-KW"/>
</dbReference>
<evidence type="ECO:0000256" key="3">
    <source>
        <dbReference type="ARBA" id="ARBA00022452"/>
    </source>
</evidence>
<protein>
    <submittedName>
        <fullName evidence="14">OOP family OmpA-OmpF porin</fullName>
    </submittedName>
</protein>
<keyword evidence="3" id="KW-1134">Transmembrane beta strand</keyword>
<dbReference type="SUPFAM" id="SSF56925">
    <property type="entry name" value="OMPA-like"/>
    <property type="match status" value="1"/>
</dbReference>
<dbReference type="InterPro" id="IPR036737">
    <property type="entry name" value="OmpA-like_sf"/>
</dbReference>
<evidence type="ECO:0000256" key="1">
    <source>
        <dbReference type="ARBA" id="ARBA00004571"/>
    </source>
</evidence>
<keyword evidence="5 12" id="KW-0732">Signal</keyword>
<dbReference type="Gene3D" id="3.30.1330.60">
    <property type="entry name" value="OmpA-like domain"/>
    <property type="match status" value="1"/>
</dbReference>
<dbReference type="RefSeq" id="WP_166851285.1">
    <property type="nucleotide sequence ID" value="NZ_JAAONY010000001.1"/>
</dbReference>
<keyword evidence="7" id="KW-0626">Porin</keyword>
<dbReference type="GO" id="GO:0006811">
    <property type="term" value="P:monoatomic ion transport"/>
    <property type="evidence" value="ECO:0007669"/>
    <property type="project" value="UniProtKB-KW"/>
</dbReference>
<dbReference type="PRINTS" id="PR01021">
    <property type="entry name" value="OMPADOMAIN"/>
</dbReference>
<dbReference type="GO" id="GO:0009279">
    <property type="term" value="C:cell outer membrane"/>
    <property type="evidence" value="ECO:0007669"/>
    <property type="project" value="UniProtKB-SubCell"/>
</dbReference>
<organism evidence="14 15">
    <name type="scientific">Pseudoteredinibacter isoporae</name>
    <dbReference type="NCBI Taxonomy" id="570281"/>
    <lineage>
        <taxon>Bacteria</taxon>
        <taxon>Pseudomonadati</taxon>
        <taxon>Pseudomonadota</taxon>
        <taxon>Gammaproteobacteria</taxon>
        <taxon>Cellvibrionales</taxon>
        <taxon>Cellvibrionaceae</taxon>
        <taxon>Pseudoteredinibacter</taxon>
    </lineage>
</organism>